<keyword evidence="9" id="KW-0677">Repeat</keyword>
<dbReference type="EMBL" id="MRZV01000330">
    <property type="protein sequence ID" value="PIK52407.1"/>
    <property type="molecule type" value="Genomic_DNA"/>
</dbReference>
<evidence type="ECO:0000256" key="16">
    <source>
        <dbReference type="ARBA" id="ARBA00023242"/>
    </source>
</evidence>
<comment type="subunit">
    <text evidence="18">The NELF complex is composed of NELFA, NELFB, NELFCD and NELFE. Interacts with NELFB.</text>
</comment>
<keyword evidence="15" id="KW-0804">Transcription</keyword>
<dbReference type="PANTHER" id="PTHR17250">
    <property type="entry name" value="NEGATIVE ELONGATION FACTOR E"/>
    <property type="match status" value="1"/>
</dbReference>
<comment type="similarity">
    <text evidence="3">Belongs to the RRM NELF-E family.</text>
</comment>
<dbReference type="GO" id="GO:0034244">
    <property type="term" value="P:negative regulation of transcription elongation by RNA polymerase II"/>
    <property type="evidence" value="ECO:0007669"/>
    <property type="project" value="TreeGrafter"/>
</dbReference>
<dbReference type="AlphaFoldDB" id="A0A2G8KWM2"/>
<dbReference type="GO" id="GO:0003746">
    <property type="term" value="F:translation elongation factor activity"/>
    <property type="evidence" value="ECO:0007669"/>
    <property type="project" value="UniProtKB-KW"/>
</dbReference>
<evidence type="ECO:0000259" key="22">
    <source>
        <dbReference type="PROSITE" id="PS50102"/>
    </source>
</evidence>
<evidence type="ECO:0000256" key="20">
    <source>
        <dbReference type="PROSITE-ProRule" id="PRU00176"/>
    </source>
</evidence>
<evidence type="ECO:0000256" key="13">
    <source>
        <dbReference type="ARBA" id="ARBA00023015"/>
    </source>
</evidence>
<dbReference type="Pfam" id="PF00076">
    <property type="entry name" value="RRM_1"/>
    <property type="match status" value="1"/>
</dbReference>
<dbReference type="InterPro" id="IPR000504">
    <property type="entry name" value="RRM_dom"/>
</dbReference>
<keyword evidence="14" id="KW-0175">Coiled coil</keyword>
<evidence type="ECO:0000256" key="9">
    <source>
        <dbReference type="ARBA" id="ARBA00022737"/>
    </source>
</evidence>
<evidence type="ECO:0000256" key="19">
    <source>
        <dbReference type="ARBA" id="ARBA00077512"/>
    </source>
</evidence>
<evidence type="ECO:0000256" key="4">
    <source>
        <dbReference type="ARBA" id="ARBA00014464"/>
    </source>
</evidence>
<dbReference type="FunFam" id="3.30.70.330:FF:000188">
    <property type="entry name" value="Negative elongation factor complex member E"/>
    <property type="match status" value="1"/>
</dbReference>
<keyword evidence="11" id="KW-0832">Ubl conjugation</keyword>
<evidence type="ECO:0000256" key="2">
    <source>
        <dbReference type="ARBA" id="ARBA00004286"/>
    </source>
</evidence>
<evidence type="ECO:0000256" key="21">
    <source>
        <dbReference type="SAM" id="MobiDB-lite"/>
    </source>
</evidence>
<dbReference type="InterPro" id="IPR033102">
    <property type="entry name" value="NELFE"/>
</dbReference>
<comment type="subcellular location">
    <subcellularLocation>
        <location evidence="2">Chromosome</location>
    </subcellularLocation>
    <subcellularLocation>
        <location evidence="1">Nucleus</location>
    </subcellularLocation>
</comment>
<evidence type="ECO:0000256" key="7">
    <source>
        <dbReference type="ARBA" id="ARBA00022499"/>
    </source>
</evidence>
<evidence type="ECO:0000256" key="5">
    <source>
        <dbReference type="ARBA" id="ARBA00022454"/>
    </source>
</evidence>
<dbReference type="Gene3D" id="3.30.70.330">
    <property type="match status" value="1"/>
</dbReference>
<keyword evidence="10" id="KW-0013">ADP-ribosylation</keyword>
<feature type="compositionally biased region" description="Low complexity" evidence="21">
    <location>
        <begin position="82"/>
        <end position="92"/>
    </location>
</feature>
<feature type="compositionally biased region" description="Basic and acidic residues" evidence="21">
    <location>
        <begin position="120"/>
        <end position="134"/>
    </location>
</feature>
<keyword evidence="13" id="KW-0805">Transcription regulation</keyword>
<evidence type="ECO:0000256" key="8">
    <source>
        <dbReference type="ARBA" id="ARBA00022553"/>
    </source>
</evidence>
<keyword evidence="8" id="KW-0597">Phosphoprotein</keyword>
<dbReference type="STRING" id="307972.A0A2G8KWM2"/>
<evidence type="ECO:0000313" key="24">
    <source>
        <dbReference type="Proteomes" id="UP000230750"/>
    </source>
</evidence>
<keyword evidence="12 20" id="KW-0694">RNA-binding</keyword>
<dbReference type="GO" id="GO:0003723">
    <property type="term" value="F:RNA binding"/>
    <property type="evidence" value="ECO:0007669"/>
    <property type="project" value="UniProtKB-UniRule"/>
</dbReference>
<dbReference type="SUPFAM" id="SSF54928">
    <property type="entry name" value="RNA-binding domain, RBD"/>
    <property type="match status" value="1"/>
</dbReference>
<dbReference type="InterPro" id="IPR035979">
    <property type="entry name" value="RBD_domain_sf"/>
</dbReference>
<keyword evidence="24" id="KW-1185">Reference proteome</keyword>
<evidence type="ECO:0000256" key="12">
    <source>
        <dbReference type="ARBA" id="ARBA00022884"/>
    </source>
</evidence>
<gene>
    <name evidence="23" type="ORF">BSL78_10719</name>
</gene>
<dbReference type="GO" id="GO:0032021">
    <property type="term" value="C:NELF complex"/>
    <property type="evidence" value="ECO:0007669"/>
    <property type="project" value="InterPro"/>
</dbReference>
<feature type="region of interest" description="Disordered" evidence="21">
    <location>
        <begin position="1"/>
        <end position="134"/>
    </location>
</feature>
<dbReference type="PROSITE" id="PS50102">
    <property type="entry name" value="RRM"/>
    <property type="match status" value="1"/>
</dbReference>
<comment type="function">
    <text evidence="17">Essential component of the NELF complex, a complex that negatively regulates the elongation of transcription by RNA polymerase II. The NELF complex, which acts via an association with the DSIF complex and causes transcriptional pausing, is counteracted by the P-TEFb kinase complex. Provides the strongest RNA binding activity of the NELF complex and may initially recruit the NELF complex to RNA.</text>
</comment>
<dbReference type="GO" id="GO:0005694">
    <property type="term" value="C:chromosome"/>
    <property type="evidence" value="ECO:0007669"/>
    <property type="project" value="UniProtKB-SubCell"/>
</dbReference>
<organism evidence="23 24">
    <name type="scientific">Stichopus japonicus</name>
    <name type="common">Sea cucumber</name>
    <dbReference type="NCBI Taxonomy" id="307972"/>
    <lineage>
        <taxon>Eukaryota</taxon>
        <taxon>Metazoa</taxon>
        <taxon>Echinodermata</taxon>
        <taxon>Eleutherozoa</taxon>
        <taxon>Echinozoa</taxon>
        <taxon>Holothuroidea</taxon>
        <taxon>Aspidochirotacea</taxon>
        <taxon>Aspidochirotida</taxon>
        <taxon>Stichopodidae</taxon>
        <taxon>Apostichopus</taxon>
    </lineage>
</organism>
<evidence type="ECO:0000256" key="11">
    <source>
        <dbReference type="ARBA" id="ARBA00022843"/>
    </source>
</evidence>
<comment type="caution">
    <text evidence="23">The sequence shown here is derived from an EMBL/GenBank/DDBJ whole genome shotgun (WGS) entry which is preliminary data.</text>
</comment>
<evidence type="ECO:0000313" key="23">
    <source>
        <dbReference type="EMBL" id="PIK52407.1"/>
    </source>
</evidence>
<keyword evidence="23" id="KW-0648">Protein biosynthesis</keyword>
<evidence type="ECO:0000256" key="15">
    <source>
        <dbReference type="ARBA" id="ARBA00023163"/>
    </source>
</evidence>
<evidence type="ECO:0000256" key="14">
    <source>
        <dbReference type="ARBA" id="ARBA00023054"/>
    </source>
</evidence>
<sequence length="247" mass="27821">MKKSSKPVTPAPVQQPVKRSADTNQEEAKEMAKKVMAAQALRQDNKGSGFKRSTNLERRLQNPDKAPAFHPFSQAPTPSNPSPTEENSSSSSAEERKPAYKNLYDNFVSGGLRSQQNPYDDEKRERRGNNMEKKRGNTVYVHGYGLTDDLCRKAFQAFGKFTNISVDTKKNCAFVTFENIDSAEKAIEEVNGTMVENITLTVSMARRQPLLEAATDMNSPWTRLATGLTTERHKDRRSVKQYDDFFS</sequence>
<protein>
    <recommendedName>
        <fullName evidence="4">Negative elongation factor E</fullName>
    </recommendedName>
    <alternativeName>
        <fullName evidence="19">RNA-binding protein RD</fullName>
    </alternativeName>
</protein>
<keyword evidence="5" id="KW-0158">Chromosome</keyword>
<evidence type="ECO:0000256" key="18">
    <source>
        <dbReference type="ARBA" id="ARBA00063939"/>
    </source>
</evidence>
<keyword evidence="7" id="KW-1017">Isopeptide bond</keyword>
<dbReference type="OrthoDB" id="378874at2759"/>
<evidence type="ECO:0000256" key="10">
    <source>
        <dbReference type="ARBA" id="ARBA00022765"/>
    </source>
</evidence>
<proteinExistence type="inferred from homology"/>
<evidence type="ECO:0000256" key="1">
    <source>
        <dbReference type="ARBA" id="ARBA00004123"/>
    </source>
</evidence>
<accession>A0A2G8KWM2</accession>
<reference evidence="23 24" key="1">
    <citation type="journal article" date="2017" name="PLoS Biol.">
        <title>The sea cucumber genome provides insights into morphological evolution and visceral regeneration.</title>
        <authorList>
            <person name="Zhang X."/>
            <person name="Sun L."/>
            <person name="Yuan J."/>
            <person name="Sun Y."/>
            <person name="Gao Y."/>
            <person name="Zhang L."/>
            <person name="Li S."/>
            <person name="Dai H."/>
            <person name="Hamel J.F."/>
            <person name="Liu C."/>
            <person name="Yu Y."/>
            <person name="Liu S."/>
            <person name="Lin W."/>
            <person name="Guo K."/>
            <person name="Jin S."/>
            <person name="Xu P."/>
            <person name="Storey K.B."/>
            <person name="Huan P."/>
            <person name="Zhang T."/>
            <person name="Zhou Y."/>
            <person name="Zhang J."/>
            <person name="Lin C."/>
            <person name="Li X."/>
            <person name="Xing L."/>
            <person name="Huo D."/>
            <person name="Sun M."/>
            <person name="Wang L."/>
            <person name="Mercier A."/>
            <person name="Li F."/>
            <person name="Yang H."/>
            <person name="Xiang J."/>
        </authorList>
    </citation>
    <scope>NUCLEOTIDE SEQUENCE [LARGE SCALE GENOMIC DNA]</scope>
    <source>
        <strain evidence="23">Shaxun</strain>
        <tissue evidence="23">Muscle</tissue>
    </source>
</reference>
<evidence type="ECO:0000256" key="3">
    <source>
        <dbReference type="ARBA" id="ARBA00006120"/>
    </source>
</evidence>
<name>A0A2G8KWM2_STIJA</name>
<evidence type="ECO:0000256" key="17">
    <source>
        <dbReference type="ARBA" id="ARBA00059578"/>
    </source>
</evidence>
<dbReference type="SMART" id="SM00360">
    <property type="entry name" value="RRM"/>
    <property type="match status" value="1"/>
</dbReference>
<dbReference type="InterPro" id="IPR012677">
    <property type="entry name" value="Nucleotide-bd_a/b_plait_sf"/>
</dbReference>
<keyword evidence="6" id="KW-0678">Repressor</keyword>
<dbReference type="PANTHER" id="PTHR17250:SF0">
    <property type="entry name" value="NEGATIVE ELONGATION FACTOR E"/>
    <property type="match status" value="1"/>
</dbReference>
<keyword evidence="16" id="KW-0539">Nucleus</keyword>
<evidence type="ECO:0000256" key="6">
    <source>
        <dbReference type="ARBA" id="ARBA00022491"/>
    </source>
</evidence>
<feature type="domain" description="RRM" evidence="22">
    <location>
        <begin position="137"/>
        <end position="207"/>
    </location>
</feature>
<keyword evidence="23" id="KW-0251">Elongation factor</keyword>
<dbReference type="Proteomes" id="UP000230750">
    <property type="component" value="Unassembled WGS sequence"/>
</dbReference>